<evidence type="ECO:0000313" key="4">
    <source>
        <dbReference type="RefSeq" id="XP_034249724.1"/>
    </source>
</evidence>
<reference evidence="4" key="1">
    <citation type="submission" date="2025-08" db="UniProtKB">
        <authorList>
            <consortium name="RefSeq"/>
        </authorList>
    </citation>
    <scope>IDENTIFICATION</scope>
    <source>
        <tissue evidence="4">Total insect</tissue>
    </source>
</reference>
<keyword evidence="3" id="KW-1185">Reference proteome</keyword>
<dbReference type="SUPFAM" id="SSF57667">
    <property type="entry name" value="beta-beta-alpha zinc fingers"/>
    <property type="match status" value="1"/>
</dbReference>
<keyword evidence="1" id="KW-0863">Zinc-finger</keyword>
<dbReference type="SMART" id="SM00355">
    <property type="entry name" value="ZnF_C2H2"/>
    <property type="match status" value="2"/>
</dbReference>
<gene>
    <name evidence="4" type="primary">LOC117650411</name>
</gene>
<dbReference type="KEGG" id="tpal:117650411"/>
<dbReference type="OrthoDB" id="10004641at2759"/>
<evidence type="ECO:0000256" key="1">
    <source>
        <dbReference type="PROSITE-ProRule" id="PRU00042"/>
    </source>
</evidence>
<proteinExistence type="predicted"/>
<dbReference type="PROSITE" id="PS50157">
    <property type="entry name" value="ZINC_FINGER_C2H2_2"/>
    <property type="match status" value="2"/>
</dbReference>
<evidence type="ECO:0000313" key="3">
    <source>
        <dbReference type="Proteomes" id="UP000515158"/>
    </source>
</evidence>
<dbReference type="InterPro" id="IPR036236">
    <property type="entry name" value="Znf_C2H2_sf"/>
</dbReference>
<feature type="domain" description="C2H2-type" evidence="2">
    <location>
        <begin position="83"/>
        <end position="110"/>
    </location>
</feature>
<dbReference type="GO" id="GO:0008270">
    <property type="term" value="F:zinc ion binding"/>
    <property type="evidence" value="ECO:0007669"/>
    <property type="project" value="UniProtKB-KW"/>
</dbReference>
<dbReference type="Proteomes" id="UP000515158">
    <property type="component" value="Unplaced"/>
</dbReference>
<accession>A0A6P8ZX63</accession>
<organism evidence="4">
    <name type="scientific">Thrips palmi</name>
    <name type="common">Melon thrips</name>
    <dbReference type="NCBI Taxonomy" id="161013"/>
    <lineage>
        <taxon>Eukaryota</taxon>
        <taxon>Metazoa</taxon>
        <taxon>Ecdysozoa</taxon>
        <taxon>Arthropoda</taxon>
        <taxon>Hexapoda</taxon>
        <taxon>Insecta</taxon>
        <taxon>Pterygota</taxon>
        <taxon>Neoptera</taxon>
        <taxon>Paraneoptera</taxon>
        <taxon>Thysanoptera</taxon>
        <taxon>Terebrantia</taxon>
        <taxon>Thripoidea</taxon>
        <taxon>Thripidae</taxon>
        <taxon>Thrips</taxon>
    </lineage>
</organism>
<sequence>MPPPAMLHPGMMPQGMLPQGMLPQGMLAPSAPMGVRPAGEGWFVRRVSPVKEVFVCSDCGNEYLHYASVHKHRRFECGKEPQFQCSLCPHRTKLKSNLTKHLRNSHNWTP</sequence>
<protein>
    <submittedName>
        <fullName evidence="4">Zinc finger protein 771-like</fullName>
    </submittedName>
</protein>
<dbReference type="InParanoid" id="A0A6P8ZX63"/>
<keyword evidence="1" id="KW-0479">Metal-binding</keyword>
<keyword evidence="1" id="KW-0862">Zinc</keyword>
<name>A0A6P8ZX63_THRPL</name>
<feature type="domain" description="C2H2-type" evidence="2">
    <location>
        <begin position="54"/>
        <end position="81"/>
    </location>
</feature>
<dbReference type="AlphaFoldDB" id="A0A6P8ZX63"/>
<dbReference type="Gene3D" id="3.30.160.60">
    <property type="entry name" value="Classic Zinc Finger"/>
    <property type="match status" value="1"/>
</dbReference>
<dbReference type="InterPro" id="IPR013087">
    <property type="entry name" value="Znf_C2H2_type"/>
</dbReference>
<evidence type="ECO:0000259" key="2">
    <source>
        <dbReference type="PROSITE" id="PS50157"/>
    </source>
</evidence>
<dbReference type="GeneID" id="117650411"/>
<dbReference type="RefSeq" id="XP_034249724.1">
    <property type="nucleotide sequence ID" value="XM_034393833.1"/>
</dbReference>